<dbReference type="PANTHER" id="PTHR24366:SF170">
    <property type="entry name" value="RE50361P"/>
    <property type="match status" value="1"/>
</dbReference>
<keyword evidence="2" id="KW-0677">Repeat</keyword>
<dbReference type="GO" id="GO:0009274">
    <property type="term" value="C:peptidoglycan-based cell wall"/>
    <property type="evidence" value="ECO:0007669"/>
    <property type="project" value="UniProtKB-ARBA"/>
</dbReference>
<sequence length="521" mass="60562">MNLLKTLLLFPIIIFCGLEENGYLETKDVLEENSSRPSYLAQTDKALFDRAMHDFEIYRKHSTKQINNFISFIKHSKIFLLYLRKTKLLPVDLVDHVIMPFMIGENSQLFDLKYPSALKQLCSINTQCIANILTGKYEINRNDFFVKRYFSTYVEKIIHEMEMETTLDLTKSLNKCNKMVENFLDPYKNIKKLDLSGNQIYIMSKFAFSKLTKLKELIISDNCIISIPNESFYGMHNLEKLILSNNKPTKKKIFYGNKLLGNKSKIIQLHLKSFVNLINLKILHLTNNAMHLLPNIPLFANFSNLQELNLSGNKFTSIGDQIFSDNLNSLAILDLSNNELDELDENAFLNLHGLQKLSLKNNKLTFIHENTFRKLTKLETLELSNNALYNTLCDNLFANLINLQSLDISSCNISILKNCHFLKKCTKLQSLNLNNNGIPCIDQYYFCDLPNLEVLKLNHNRIMAFPYEALNKLQKLQKIDLSYNNRFALRRKLTLYNLTSLKIRNNDLETFNWVEIVMLLV</sequence>
<evidence type="ECO:0000256" key="2">
    <source>
        <dbReference type="ARBA" id="ARBA00022737"/>
    </source>
</evidence>
<dbReference type="InterPro" id="IPR003591">
    <property type="entry name" value="Leu-rich_rpt_typical-subtyp"/>
</dbReference>
<name>A0A5C0UEM4_9PROT</name>
<keyword evidence="4" id="KW-1185">Reference proteome</keyword>
<evidence type="ECO:0000256" key="1">
    <source>
        <dbReference type="ARBA" id="ARBA00022614"/>
    </source>
</evidence>
<protein>
    <recommendedName>
        <fullName evidence="5">Leucine-rich repeat domain-containing protein</fullName>
    </recommendedName>
</protein>
<dbReference type="InterPro" id="IPR001611">
    <property type="entry name" value="Leu-rich_rpt"/>
</dbReference>
<accession>A0A5C0UEM4</accession>
<dbReference type="Pfam" id="PF00560">
    <property type="entry name" value="LRR_1"/>
    <property type="match status" value="2"/>
</dbReference>
<dbReference type="FunFam" id="3.80.10.10:FF:001164">
    <property type="entry name" value="GH01279p"/>
    <property type="match status" value="1"/>
</dbReference>
<dbReference type="Gene3D" id="3.80.10.10">
    <property type="entry name" value="Ribonuclease Inhibitor"/>
    <property type="match status" value="3"/>
</dbReference>
<evidence type="ECO:0000313" key="3">
    <source>
        <dbReference type="EMBL" id="QEK38150.1"/>
    </source>
</evidence>
<evidence type="ECO:0000313" key="4">
    <source>
        <dbReference type="Proteomes" id="UP000325155"/>
    </source>
</evidence>
<dbReference type="Pfam" id="PF13855">
    <property type="entry name" value="LRR_8"/>
    <property type="match status" value="3"/>
</dbReference>
<organism evidence="3 4">
    <name type="scientific">Candidatus Cytomitobacter indipagum</name>
    <dbReference type="NCBI Taxonomy" id="2601575"/>
    <lineage>
        <taxon>Bacteria</taxon>
        <taxon>Pseudomonadati</taxon>
        <taxon>Pseudomonadota</taxon>
        <taxon>Alphaproteobacteria</taxon>
        <taxon>Holosporales</taxon>
        <taxon>Holosporaceae</taxon>
        <taxon>Candidatus Cytomitobacter</taxon>
    </lineage>
</organism>
<dbReference type="Proteomes" id="UP000325155">
    <property type="component" value="Chromosome"/>
</dbReference>
<evidence type="ECO:0008006" key="5">
    <source>
        <dbReference type="Google" id="ProtNLM"/>
    </source>
</evidence>
<dbReference type="PANTHER" id="PTHR24366">
    <property type="entry name" value="IG(IMMUNOGLOBULIN) AND LRR(LEUCINE RICH REPEAT) DOMAINS"/>
    <property type="match status" value="1"/>
</dbReference>
<dbReference type="PROSITE" id="PS51450">
    <property type="entry name" value="LRR"/>
    <property type="match status" value="4"/>
</dbReference>
<dbReference type="EMBL" id="CP043315">
    <property type="protein sequence ID" value="QEK38150.1"/>
    <property type="molecule type" value="Genomic_DNA"/>
</dbReference>
<dbReference type="PRINTS" id="PR00019">
    <property type="entry name" value="LEURICHRPT"/>
</dbReference>
<dbReference type="OrthoDB" id="922532at2"/>
<proteinExistence type="predicted"/>
<dbReference type="SMART" id="SM00369">
    <property type="entry name" value="LRR_TYP"/>
    <property type="match status" value="10"/>
</dbReference>
<reference evidence="3 4" key="1">
    <citation type="submission" date="2019-08" db="EMBL/GenBank/DDBJ databases">
        <title>Highly reduced genomes of protist endosymbionts show evolutionary convergence.</title>
        <authorList>
            <person name="George E."/>
            <person name="Husnik F."/>
            <person name="Tashyreva D."/>
            <person name="Prokopchuk G."/>
            <person name="Horak A."/>
            <person name="Kwong W.K."/>
            <person name="Lukes J."/>
            <person name="Keeling P.J."/>
        </authorList>
    </citation>
    <scope>NUCLEOTIDE SEQUENCE [LARGE SCALE GENOMIC DNA]</scope>
    <source>
        <strain evidence="3">1605</strain>
    </source>
</reference>
<dbReference type="AlphaFoldDB" id="A0A5C0UEM4"/>
<dbReference type="InterPro" id="IPR032675">
    <property type="entry name" value="LRR_dom_sf"/>
</dbReference>
<keyword evidence="1" id="KW-0433">Leucine-rich repeat</keyword>
<dbReference type="SUPFAM" id="SSF52058">
    <property type="entry name" value="L domain-like"/>
    <property type="match status" value="2"/>
</dbReference>
<dbReference type="KEGG" id="cip:FZC35_02065"/>
<dbReference type="RefSeq" id="WP_148980997.1">
    <property type="nucleotide sequence ID" value="NZ_CP043315.1"/>
</dbReference>
<gene>
    <name evidence="3" type="ORF">FZC35_02065</name>
</gene>